<keyword evidence="2" id="KW-0472">Membrane</keyword>
<dbReference type="GO" id="GO:0046556">
    <property type="term" value="F:alpha-L-arabinofuranosidase activity"/>
    <property type="evidence" value="ECO:0007669"/>
    <property type="project" value="InterPro"/>
</dbReference>
<dbReference type="InterPro" id="IPR036195">
    <property type="entry name" value="AbfB_ABD_sf"/>
</dbReference>
<keyword evidence="2" id="KW-1133">Transmembrane helix</keyword>
<dbReference type="Proteomes" id="UP000292564">
    <property type="component" value="Unassembled WGS sequence"/>
</dbReference>
<dbReference type="GO" id="GO:0046373">
    <property type="term" value="P:L-arabinose metabolic process"/>
    <property type="evidence" value="ECO:0007669"/>
    <property type="project" value="InterPro"/>
</dbReference>
<name>A0A4Q7ZEZ4_9ACTN</name>
<proteinExistence type="predicted"/>
<dbReference type="EMBL" id="SHKY01000001">
    <property type="protein sequence ID" value="RZU48655.1"/>
    <property type="molecule type" value="Genomic_DNA"/>
</dbReference>
<gene>
    <name evidence="4" type="ORF">EV385_0373</name>
</gene>
<dbReference type="SUPFAM" id="SSF110221">
    <property type="entry name" value="AbfB domain"/>
    <property type="match status" value="1"/>
</dbReference>
<feature type="compositionally biased region" description="Low complexity" evidence="1">
    <location>
        <begin position="91"/>
        <end position="114"/>
    </location>
</feature>
<evidence type="ECO:0000313" key="5">
    <source>
        <dbReference type="Proteomes" id="UP000292564"/>
    </source>
</evidence>
<dbReference type="Pfam" id="PF05270">
    <property type="entry name" value="AbfB"/>
    <property type="match status" value="1"/>
</dbReference>
<keyword evidence="2" id="KW-0812">Transmembrane</keyword>
<dbReference type="InterPro" id="IPR007934">
    <property type="entry name" value="AbfB_ABD"/>
</dbReference>
<dbReference type="OrthoDB" id="3298420at2"/>
<evidence type="ECO:0000256" key="1">
    <source>
        <dbReference type="SAM" id="MobiDB-lite"/>
    </source>
</evidence>
<keyword evidence="5" id="KW-1185">Reference proteome</keyword>
<feature type="region of interest" description="Disordered" evidence="1">
    <location>
        <begin position="50"/>
        <end position="127"/>
    </location>
</feature>
<accession>A0A4Q7ZEZ4</accession>
<reference evidence="4 5" key="1">
    <citation type="submission" date="2019-02" db="EMBL/GenBank/DDBJ databases">
        <title>Sequencing the genomes of 1000 actinobacteria strains.</title>
        <authorList>
            <person name="Klenk H.-P."/>
        </authorList>
    </citation>
    <scope>NUCLEOTIDE SEQUENCE [LARGE SCALE GENOMIC DNA]</scope>
    <source>
        <strain evidence="4 5">DSM 45162</strain>
    </source>
</reference>
<dbReference type="AlphaFoldDB" id="A0A4Q7ZEZ4"/>
<dbReference type="Gene3D" id="2.80.10.50">
    <property type="match status" value="1"/>
</dbReference>
<comment type="caution">
    <text evidence="4">The sequence shown here is derived from an EMBL/GenBank/DDBJ whole genome shotgun (WGS) entry which is preliminary data.</text>
</comment>
<dbReference type="RefSeq" id="WP_130507867.1">
    <property type="nucleotide sequence ID" value="NZ_SHKY01000001.1"/>
</dbReference>
<evidence type="ECO:0000256" key="2">
    <source>
        <dbReference type="SAM" id="Phobius"/>
    </source>
</evidence>
<dbReference type="CDD" id="cd23399">
    <property type="entry name" value="beta-trefoil_ABD_ABFB"/>
    <property type="match status" value="1"/>
</dbReference>
<feature type="transmembrane region" description="Helical" evidence="2">
    <location>
        <begin position="12"/>
        <end position="32"/>
    </location>
</feature>
<feature type="domain" description="Alpha-L-arabinofuranosidase B arabinose-binding" evidence="3">
    <location>
        <begin position="153"/>
        <end position="259"/>
    </location>
</feature>
<feature type="compositionally biased region" description="Pro residues" evidence="1">
    <location>
        <begin position="115"/>
        <end position="125"/>
    </location>
</feature>
<sequence length="271" mass="28038">MSTEEGARLRQVTLTGSAVLLAVAIAVPMLLVRETRSAAPSRFIVPSTAAEPVSPVTPGSSHPVAVPGTRTVAPPHTTGTVAPESQDPARPAHATSATVPVPATATTTGATASTEPPPPAPPSPDVPALVAGAVIGLEPAARPGHRLGHGRAHAWIGTVRPGDSAPDRLATRFVVRPGLADPACVSLESAARPGHFLRHRTFLVRVDRQRSSDSTFPADATFCPVPDKPGERVTLRSANYPDRYVTVRRGKLVLAPASTGDAATFVVRPPL</sequence>
<evidence type="ECO:0000313" key="4">
    <source>
        <dbReference type="EMBL" id="RZU48655.1"/>
    </source>
</evidence>
<protein>
    <submittedName>
        <fullName evidence="4">Alpha-L-arabinofuranosidase B-like protein</fullName>
    </submittedName>
</protein>
<organism evidence="4 5">
    <name type="scientific">Krasilnikovia cinnamomea</name>
    <dbReference type="NCBI Taxonomy" id="349313"/>
    <lineage>
        <taxon>Bacteria</taxon>
        <taxon>Bacillati</taxon>
        <taxon>Actinomycetota</taxon>
        <taxon>Actinomycetes</taxon>
        <taxon>Micromonosporales</taxon>
        <taxon>Micromonosporaceae</taxon>
        <taxon>Krasilnikovia</taxon>
    </lineage>
</organism>
<evidence type="ECO:0000259" key="3">
    <source>
        <dbReference type="Pfam" id="PF05270"/>
    </source>
</evidence>